<organism evidence="9 10">
    <name type="scientific">Phytophthora citrophthora</name>
    <dbReference type="NCBI Taxonomy" id="4793"/>
    <lineage>
        <taxon>Eukaryota</taxon>
        <taxon>Sar</taxon>
        <taxon>Stramenopiles</taxon>
        <taxon>Oomycota</taxon>
        <taxon>Peronosporomycetes</taxon>
        <taxon>Peronosporales</taxon>
        <taxon>Peronosporaceae</taxon>
        <taxon>Phytophthora</taxon>
    </lineage>
</organism>
<dbReference type="GO" id="GO:0005886">
    <property type="term" value="C:plasma membrane"/>
    <property type="evidence" value="ECO:0007669"/>
    <property type="project" value="UniProtKB-SubCell"/>
</dbReference>
<protein>
    <recommendedName>
        <fullName evidence="7">Amino acid transporter</fullName>
    </recommendedName>
</protein>
<keyword evidence="4 7" id="KW-0812">Transmembrane</keyword>
<keyword evidence="6 7" id="KW-0472">Membrane</keyword>
<feature type="transmembrane region" description="Helical" evidence="7">
    <location>
        <begin position="145"/>
        <end position="178"/>
    </location>
</feature>
<comment type="caution">
    <text evidence="9">The sequence shown here is derived from an EMBL/GenBank/DDBJ whole genome shotgun (WGS) entry which is preliminary data.</text>
</comment>
<feature type="transmembrane region" description="Helical" evidence="7">
    <location>
        <begin position="305"/>
        <end position="329"/>
    </location>
</feature>
<feature type="transmembrane region" description="Helical" evidence="7">
    <location>
        <begin position="500"/>
        <end position="525"/>
    </location>
</feature>
<evidence type="ECO:0000256" key="5">
    <source>
        <dbReference type="ARBA" id="ARBA00022989"/>
    </source>
</evidence>
<name>A0AAD9LB33_9STRA</name>
<dbReference type="Pfam" id="PF00375">
    <property type="entry name" value="SDF"/>
    <property type="match status" value="1"/>
</dbReference>
<keyword evidence="10" id="KW-1185">Reference proteome</keyword>
<feature type="transmembrane region" description="Helical" evidence="7">
    <location>
        <begin position="386"/>
        <end position="411"/>
    </location>
</feature>
<evidence type="ECO:0000256" key="3">
    <source>
        <dbReference type="ARBA" id="ARBA00022475"/>
    </source>
</evidence>
<dbReference type="InterPro" id="IPR036458">
    <property type="entry name" value="Na:dicarbo_symporter_sf"/>
</dbReference>
<evidence type="ECO:0000256" key="2">
    <source>
        <dbReference type="ARBA" id="ARBA00022448"/>
    </source>
</evidence>
<dbReference type="Gene3D" id="1.10.3860.10">
    <property type="entry name" value="Sodium:dicarboxylate symporter"/>
    <property type="match status" value="1"/>
</dbReference>
<feature type="transmembrane region" description="Helical" evidence="7">
    <location>
        <begin position="423"/>
        <end position="445"/>
    </location>
</feature>
<dbReference type="PANTHER" id="PTHR42865">
    <property type="entry name" value="PROTON/GLUTAMATE-ASPARTATE SYMPORTER"/>
    <property type="match status" value="1"/>
</dbReference>
<proteinExistence type="inferred from homology"/>
<dbReference type="EMBL" id="JASMQC010000043">
    <property type="protein sequence ID" value="KAK1929886.1"/>
    <property type="molecule type" value="Genomic_DNA"/>
</dbReference>
<comment type="subcellular location">
    <subcellularLocation>
        <location evidence="1">Cell membrane</location>
        <topology evidence="1">Multi-pass membrane protein</topology>
    </subcellularLocation>
    <subcellularLocation>
        <location evidence="7">Membrane</location>
        <topology evidence="7">Multi-pass membrane protein</topology>
    </subcellularLocation>
</comment>
<dbReference type="AlphaFoldDB" id="A0AAD9LB33"/>
<keyword evidence="7" id="KW-0769">Symport</keyword>
<dbReference type="Proteomes" id="UP001259832">
    <property type="component" value="Unassembled WGS sequence"/>
</dbReference>
<accession>A0AAD9LB33</accession>
<sequence length="601" mass="65531">MDWQFDGFLESRQDERLTRATRAAAAGIPVESMDTATTSSMDDIGGVPSDGNSGRDREPLTMTMSPSATAQFRDPTSTFQNHLKGVPWAGAAAQLQPPPNEQDDMLVDLYYKTPSLWMTTIAGAIGCAVGAVLNKYPVSADAQLWIGVLGSLLIRALECLTLPLIFTSVTICFSNLVVSDKTRPVLVRLAVYFVLAALIASCVAVGVTFCFSDSFEVKADPPAASTNFQFILRCPNGKYFSREDQCAAQSLLDGQVLTAMNVTGLPTSLQLSLASASGVFPDTQSLATQIMLFFADFFTENVTSAFVSVQFLGITIFSMIVGAAIMSVYDPASGELNHVLVLIRQVHVVLEMILNWLVPYIPLGTLSMMTYSIMTGEISQEAMRQSLYFTLAMVVALLANFIFVACVLYVILVRRNPLKFTWFLMPGVIFMLATGNYLATIPVLIRSLEKSRQVSRTMAQFTICLGVSLCLCGTAVFFVVAPIFMAYTSGLGDIVTPARVLGLVVIATASSIGTPLVPGSALTFTCTIWRTLFTKQVPGSFVYVAAMEWVMYRLRRTYNIIVAAFIARIIAEQLDETVEDEEDRVYLDQQLGMTRGPHDGL</sequence>
<gene>
    <name evidence="9" type="ORF">P3T76_014561</name>
</gene>
<dbReference type="GO" id="GO:0015293">
    <property type="term" value="F:symporter activity"/>
    <property type="evidence" value="ECO:0007669"/>
    <property type="project" value="UniProtKB-UniRule"/>
</dbReference>
<dbReference type="PANTHER" id="PTHR42865:SF7">
    <property type="entry name" value="PROTON_GLUTAMATE-ASPARTATE SYMPORTER"/>
    <property type="match status" value="1"/>
</dbReference>
<evidence type="ECO:0000256" key="4">
    <source>
        <dbReference type="ARBA" id="ARBA00022692"/>
    </source>
</evidence>
<evidence type="ECO:0000256" key="6">
    <source>
        <dbReference type="ARBA" id="ARBA00023136"/>
    </source>
</evidence>
<feature type="region of interest" description="Disordered" evidence="8">
    <location>
        <begin position="28"/>
        <end position="73"/>
    </location>
</feature>
<dbReference type="SUPFAM" id="SSF118215">
    <property type="entry name" value="Proton glutamate symport protein"/>
    <property type="match status" value="1"/>
</dbReference>
<evidence type="ECO:0000256" key="8">
    <source>
        <dbReference type="SAM" id="MobiDB-lite"/>
    </source>
</evidence>
<evidence type="ECO:0000313" key="9">
    <source>
        <dbReference type="EMBL" id="KAK1929886.1"/>
    </source>
</evidence>
<keyword evidence="2 7" id="KW-0813">Transport</keyword>
<comment type="similarity">
    <text evidence="7">Belongs to the dicarboxylate/amino acid:cation symporter (DAACS) (TC 2.A.23) family.</text>
</comment>
<feature type="transmembrane region" description="Helical" evidence="7">
    <location>
        <begin position="115"/>
        <end position="133"/>
    </location>
</feature>
<reference evidence="9" key="1">
    <citation type="submission" date="2023-08" db="EMBL/GenBank/DDBJ databases">
        <title>Reference Genome Resource for the Citrus Pathogen Phytophthora citrophthora.</title>
        <authorList>
            <person name="Moller H."/>
            <person name="Coetzee B."/>
            <person name="Rose L.J."/>
            <person name="Van Niekerk J.M."/>
        </authorList>
    </citation>
    <scope>NUCLEOTIDE SEQUENCE</scope>
    <source>
        <strain evidence="9">STE-U-9442</strain>
    </source>
</reference>
<keyword evidence="5 7" id="KW-1133">Transmembrane helix</keyword>
<dbReference type="PRINTS" id="PR00173">
    <property type="entry name" value="EDTRNSPORT"/>
</dbReference>
<dbReference type="InterPro" id="IPR001991">
    <property type="entry name" value="Na-dicarboxylate_symporter"/>
</dbReference>
<feature type="transmembrane region" description="Helical" evidence="7">
    <location>
        <begin position="190"/>
        <end position="211"/>
    </location>
</feature>
<feature type="transmembrane region" description="Helical" evidence="7">
    <location>
        <begin position="457"/>
        <end position="488"/>
    </location>
</feature>
<feature type="compositionally biased region" description="Polar residues" evidence="8">
    <location>
        <begin position="62"/>
        <end position="73"/>
    </location>
</feature>
<feature type="transmembrane region" description="Helical" evidence="7">
    <location>
        <begin position="349"/>
        <end position="374"/>
    </location>
</feature>
<evidence type="ECO:0000256" key="7">
    <source>
        <dbReference type="RuleBase" id="RU361216"/>
    </source>
</evidence>
<evidence type="ECO:0000256" key="1">
    <source>
        <dbReference type="ARBA" id="ARBA00004651"/>
    </source>
</evidence>
<evidence type="ECO:0000313" key="10">
    <source>
        <dbReference type="Proteomes" id="UP001259832"/>
    </source>
</evidence>
<keyword evidence="3" id="KW-1003">Cell membrane</keyword>